<feature type="transmembrane region" description="Helical" evidence="3">
    <location>
        <begin position="520"/>
        <end position="539"/>
    </location>
</feature>
<dbReference type="GO" id="GO:0005262">
    <property type="term" value="F:calcium channel activity"/>
    <property type="evidence" value="ECO:0007669"/>
    <property type="project" value="TreeGrafter"/>
</dbReference>
<dbReference type="GO" id="GO:0016020">
    <property type="term" value="C:membrane"/>
    <property type="evidence" value="ECO:0007669"/>
    <property type="project" value="TreeGrafter"/>
</dbReference>
<feature type="compositionally biased region" description="Low complexity" evidence="2">
    <location>
        <begin position="180"/>
        <end position="193"/>
    </location>
</feature>
<feature type="transmembrane region" description="Helical" evidence="3">
    <location>
        <begin position="369"/>
        <end position="386"/>
    </location>
</feature>
<feature type="region of interest" description="Disordered" evidence="2">
    <location>
        <begin position="1070"/>
        <end position="1114"/>
    </location>
</feature>
<dbReference type="PANTHER" id="PTHR10877">
    <property type="entry name" value="POLYCYSTIN FAMILY MEMBER"/>
    <property type="match status" value="1"/>
</dbReference>
<feature type="coiled-coil region" evidence="1">
    <location>
        <begin position="982"/>
        <end position="1009"/>
    </location>
</feature>
<feature type="region of interest" description="Disordered" evidence="2">
    <location>
        <begin position="167"/>
        <end position="207"/>
    </location>
</feature>
<organism evidence="4">
    <name type="scientific">Chromera velia CCMP2878</name>
    <dbReference type="NCBI Taxonomy" id="1169474"/>
    <lineage>
        <taxon>Eukaryota</taxon>
        <taxon>Sar</taxon>
        <taxon>Alveolata</taxon>
        <taxon>Colpodellida</taxon>
        <taxon>Chromeraceae</taxon>
        <taxon>Chromera</taxon>
    </lineage>
</organism>
<feature type="compositionally biased region" description="Basic and acidic residues" evidence="2">
    <location>
        <begin position="1132"/>
        <end position="1149"/>
    </location>
</feature>
<feature type="transmembrane region" description="Helical" evidence="3">
    <location>
        <begin position="841"/>
        <end position="864"/>
    </location>
</feature>
<dbReference type="GO" id="GO:0050982">
    <property type="term" value="P:detection of mechanical stimulus"/>
    <property type="evidence" value="ECO:0007669"/>
    <property type="project" value="TreeGrafter"/>
</dbReference>
<evidence type="ECO:0000256" key="1">
    <source>
        <dbReference type="SAM" id="Coils"/>
    </source>
</evidence>
<feature type="transmembrane region" description="Helical" evidence="3">
    <location>
        <begin position="308"/>
        <end position="327"/>
    </location>
</feature>
<reference evidence="4" key="1">
    <citation type="submission" date="2014-11" db="EMBL/GenBank/DDBJ databases">
        <authorList>
            <person name="Otto D Thomas"/>
            <person name="Naeem Raeece"/>
        </authorList>
    </citation>
    <scope>NUCLEOTIDE SEQUENCE</scope>
</reference>
<evidence type="ECO:0000256" key="3">
    <source>
        <dbReference type="SAM" id="Phobius"/>
    </source>
</evidence>
<dbReference type="InterPro" id="IPR051223">
    <property type="entry name" value="Polycystin"/>
</dbReference>
<feature type="transmembrane region" description="Helical" evidence="3">
    <location>
        <begin position="784"/>
        <end position="803"/>
    </location>
</feature>
<keyword evidence="3" id="KW-1133">Transmembrane helix</keyword>
<feature type="coiled-coil region" evidence="1">
    <location>
        <begin position="860"/>
        <end position="896"/>
    </location>
</feature>
<sequence>MPSRAYANSSEEHHPGREYLLYFLFSVVFVWIFLLDLGTEGQYRQLASVSAAFQDCNVHAGEPDDVVSWGDVQSSTEVFSWVAYCVLPTIRSGVAASYNGIVGGRLSVDKFAYGLNEQSDSKSFIAVVQNQAGGTDQFATPTETTATEQTGTTASFSFSALGRSEEAGEVDDKEDTGQKSFPSSSSSSFSVFGSDKETKRGLQDSGTTTETAAASVTVVYFRPQDFSGNVVGLQTAVSDGWFALPGSNLRFEVLLYNGNLDKFALMVYTFTGSGAGYAFVEVQAILQLRRWLHGDLGEAFSTYFQERLLPFLIVVMHFVYAGLLGAISSSLSATKIPAVSVLSTATDDTLAGYFTNVKNATMAFDVFEIWGSVLVVFMAIRVLSFLKDFHASFGLVVRTLNSAFPLVEGVTFTGLSEEGGKKDESRTAIIVSGIATGMFFLLGSSEASFGEWPDAWGETYRFLFDPPGFDDLAASDFPFTSTEVDEKGDPNEALIAKEKKEEKTTVQGMKRDRLRRQIRIPFAVFFFCVTVFFYVSSILQINVEDQLTAFNHSKRLAAQSFSSASPVQITNSSSGLKSKMLQVTAGTHELFLSNPPVRLRVWRDGIASNGNGVTSEFQPKVRNDEVIEEDTASTSAFDLSPFGTNGTDFSPDTSTGYTDAFIELGTQTAMKAQVASLKSLNLLDYQTASVQVAWTAFDGDGLIAVDAGVLAAATAAAFTWTRLVLITVDPSWLQTEYPSGDPPGSPTRDLVPGPDRWYAYTVGKTETPHANAPSSDRAGRIMDGFAQVWLFFGAFIVLSHVALGARHEAFKTLIVSAISCLRMATGFILDFSEWDQPEAASAFTVLFTVLVFFVANNVVIAVLVESTDEVQREYAEEEEEAEREREVQRRKQQEELHDVESLLSVEMPVGIKVNDRIAVGLKEPEKDPEEQIGKRKCCQGCCGPEEEEPEDLGPVLVPARVRALLQAVCDGVMLTGRLRLLMKHHETSKEEIRKVYEKLKERQEYLEAVELEEKRKIESGEAEEAGDVVKDYWKELDAQARVETDDKAPAVTPFRLDVEDDMKLARHAQRKRAAMLGNDKKKEEKALKGADWGGGQGSSSSDDGNDYDWNAARDRYGGEFGGRDVVAYEAKKDAHLKQEDFEKRRKFVNEEDEEMLSVKDGERVDEDSNLGSEDRPGAGMTSARKRASGSGKEK</sequence>
<feature type="compositionally biased region" description="Basic and acidic residues" evidence="2">
    <location>
        <begin position="1078"/>
        <end position="1088"/>
    </location>
</feature>
<proteinExistence type="predicted"/>
<feature type="transmembrane region" description="Helical" evidence="3">
    <location>
        <begin position="20"/>
        <end position="38"/>
    </location>
</feature>
<protein>
    <recommendedName>
        <fullName evidence="5">Polycystin cation channel PKD1/PKD2 domain-containing protein</fullName>
    </recommendedName>
</protein>
<dbReference type="PANTHER" id="PTHR10877:SF150">
    <property type="entry name" value="REJ DOMAIN-CONTAINING PROTEIN"/>
    <property type="match status" value="1"/>
</dbReference>
<keyword evidence="1" id="KW-0175">Coiled coil</keyword>
<dbReference type="Gene3D" id="1.10.287.70">
    <property type="match status" value="1"/>
</dbReference>
<feature type="region of interest" description="Disordered" evidence="2">
    <location>
        <begin position="1132"/>
        <end position="1194"/>
    </location>
</feature>
<dbReference type="VEuPathDB" id="CryptoDB:Cvel_15053"/>
<gene>
    <name evidence="4" type="ORF">Cvel_15053</name>
</gene>
<keyword evidence="3" id="KW-0812">Transmembrane</keyword>
<name>A0A0G4F421_9ALVE</name>
<dbReference type="EMBL" id="CDMZ01000106">
    <property type="protein sequence ID" value="CEM06765.1"/>
    <property type="molecule type" value="Genomic_DNA"/>
</dbReference>
<feature type="transmembrane region" description="Helical" evidence="3">
    <location>
        <begin position="810"/>
        <end position="829"/>
    </location>
</feature>
<accession>A0A0G4F421</accession>
<evidence type="ECO:0008006" key="5">
    <source>
        <dbReference type="Google" id="ProtNLM"/>
    </source>
</evidence>
<dbReference type="AlphaFoldDB" id="A0A0G4F421"/>
<evidence type="ECO:0000313" key="4">
    <source>
        <dbReference type="EMBL" id="CEM06765.1"/>
    </source>
</evidence>
<evidence type="ECO:0000256" key="2">
    <source>
        <dbReference type="SAM" id="MobiDB-lite"/>
    </source>
</evidence>
<keyword evidence="3" id="KW-0472">Membrane</keyword>